<dbReference type="EMBL" id="MK500495">
    <property type="protein sequence ID" value="QBK90664.1"/>
    <property type="molecule type" value="Genomic_DNA"/>
</dbReference>
<evidence type="ECO:0000256" key="4">
    <source>
        <dbReference type="ARBA" id="ARBA00023002"/>
    </source>
</evidence>
<sequence>MNSFPKNPEYFGPGIWFVIHIIALKADNNSEDDKKNFMTLIKHIIYNIPCDICKKNAIQYYNRNYMLNTSSLFEWSVIFHNYVNYKLGKRKFSYNEAKILYENQNRCISCNNETNETNETLTRINYSPMY</sequence>
<evidence type="ECO:0000256" key="7">
    <source>
        <dbReference type="RuleBase" id="RU371123"/>
    </source>
</evidence>
<evidence type="ECO:0000256" key="6">
    <source>
        <dbReference type="ARBA" id="ARBA00048864"/>
    </source>
</evidence>
<evidence type="ECO:0000259" key="8">
    <source>
        <dbReference type="PROSITE" id="PS51324"/>
    </source>
</evidence>
<evidence type="ECO:0000313" key="9">
    <source>
        <dbReference type="EMBL" id="QBK90664.1"/>
    </source>
</evidence>
<evidence type="ECO:0000256" key="5">
    <source>
        <dbReference type="ARBA" id="ARBA00023157"/>
    </source>
</evidence>
<comment type="catalytic activity">
    <reaction evidence="6 7">
        <text>2 R'C(R)SH + O2 = R'C(R)S-S(R)CR' + H2O2</text>
        <dbReference type="Rhea" id="RHEA:17357"/>
        <dbReference type="ChEBI" id="CHEBI:15379"/>
        <dbReference type="ChEBI" id="CHEBI:16240"/>
        <dbReference type="ChEBI" id="CHEBI:16520"/>
        <dbReference type="ChEBI" id="CHEBI:17412"/>
        <dbReference type="EC" id="1.8.3.2"/>
    </reaction>
</comment>
<keyword evidence="5" id="KW-1015">Disulfide bond</keyword>
<evidence type="ECO:0000256" key="3">
    <source>
        <dbReference type="ARBA" id="ARBA00022827"/>
    </source>
</evidence>
<dbReference type="EC" id="1.8.3.2" evidence="7"/>
<dbReference type="Pfam" id="PF04777">
    <property type="entry name" value="Evr1_Alr"/>
    <property type="match status" value="1"/>
</dbReference>
<dbReference type="InterPro" id="IPR036774">
    <property type="entry name" value="ERV/ALR_sulphydryl_oxid_sf"/>
</dbReference>
<reference evidence="9" key="1">
    <citation type="journal article" date="2019" name="MBio">
        <title>Virus Genomes from Deep Sea Sediments Expand the Ocean Megavirome and Support Independent Origins of Viral Gigantism.</title>
        <authorList>
            <person name="Backstrom D."/>
            <person name="Yutin N."/>
            <person name="Jorgensen S.L."/>
            <person name="Dharamshi J."/>
            <person name="Homa F."/>
            <person name="Zaremba-Niedwiedzka K."/>
            <person name="Spang A."/>
            <person name="Wolf Y.I."/>
            <person name="Koonin E.V."/>
            <person name="Ettema T.J."/>
        </authorList>
    </citation>
    <scope>NUCLEOTIDE SEQUENCE</scope>
</reference>
<comment type="cofactor">
    <cofactor evidence="1 7">
        <name>FAD</name>
        <dbReference type="ChEBI" id="CHEBI:57692"/>
    </cofactor>
</comment>
<name>A0A481Z483_9VIRU</name>
<protein>
    <recommendedName>
        <fullName evidence="7">Sulfhydryl oxidase</fullName>
        <ecNumber evidence="7">1.8.3.2</ecNumber>
    </recommendedName>
</protein>
<feature type="domain" description="ERV/ALR sulfhydryl oxidase" evidence="8">
    <location>
        <begin position="4"/>
        <end position="101"/>
    </location>
</feature>
<proteinExistence type="predicted"/>
<dbReference type="PROSITE" id="PS51324">
    <property type="entry name" value="ERV_ALR"/>
    <property type="match status" value="1"/>
</dbReference>
<organism evidence="9">
    <name type="scientific">Pithovirus LCPAC104</name>
    <dbReference type="NCBI Taxonomy" id="2506589"/>
    <lineage>
        <taxon>Viruses</taxon>
        <taxon>Pithoviruses</taxon>
    </lineage>
</organism>
<gene>
    <name evidence="9" type="ORF">LCPAC104_01610</name>
</gene>
<dbReference type="Gene3D" id="1.20.120.310">
    <property type="entry name" value="ERV/ALR sulfhydryl oxidase domain"/>
    <property type="match status" value="1"/>
</dbReference>
<evidence type="ECO:0000256" key="1">
    <source>
        <dbReference type="ARBA" id="ARBA00001974"/>
    </source>
</evidence>
<keyword evidence="2 7" id="KW-0285">Flavoprotein</keyword>
<keyword evidence="4 7" id="KW-0560">Oxidoreductase</keyword>
<dbReference type="InterPro" id="IPR017905">
    <property type="entry name" value="ERV/ALR_sulphydryl_oxidase"/>
</dbReference>
<evidence type="ECO:0000256" key="2">
    <source>
        <dbReference type="ARBA" id="ARBA00022630"/>
    </source>
</evidence>
<accession>A0A481Z483</accession>
<dbReference type="SUPFAM" id="SSF69000">
    <property type="entry name" value="FAD-dependent thiol oxidase"/>
    <property type="match status" value="1"/>
</dbReference>
<dbReference type="GO" id="GO:0016972">
    <property type="term" value="F:thiol oxidase activity"/>
    <property type="evidence" value="ECO:0007669"/>
    <property type="project" value="UniProtKB-EC"/>
</dbReference>
<keyword evidence="3 7" id="KW-0274">FAD</keyword>